<dbReference type="EMBL" id="CP041616">
    <property type="protein sequence ID" value="QDO89003.1"/>
    <property type="molecule type" value="Genomic_DNA"/>
</dbReference>
<organism evidence="3 4">
    <name type="scientific">Ornithinimicrobium ciconiae</name>
    <dbReference type="NCBI Taxonomy" id="2594265"/>
    <lineage>
        <taxon>Bacteria</taxon>
        <taxon>Bacillati</taxon>
        <taxon>Actinomycetota</taxon>
        <taxon>Actinomycetes</taxon>
        <taxon>Micrococcales</taxon>
        <taxon>Ornithinimicrobiaceae</taxon>
        <taxon>Ornithinimicrobium</taxon>
    </lineage>
</organism>
<dbReference type="RefSeq" id="WP_143783680.1">
    <property type="nucleotide sequence ID" value="NZ_CP041616.1"/>
</dbReference>
<feature type="transmembrane region" description="Helical" evidence="2">
    <location>
        <begin position="42"/>
        <end position="60"/>
    </location>
</feature>
<reference evidence="3 4" key="1">
    <citation type="submission" date="2019-07" db="EMBL/GenBank/DDBJ databases">
        <title>complete genome sequencing of Ornithinimicrobium sp. H23M54.</title>
        <authorList>
            <person name="Bae J.-W."/>
            <person name="Lee S.-Y."/>
        </authorList>
    </citation>
    <scope>NUCLEOTIDE SEQUENCE [LARGE SCALE GENOMIC DNA]</scope>
    <source>
        <strain evidence="3 4">H23M54</strain>
    </source>
</reference>
<dbReference type="AlphaFoldDB" id="A0A516GBU4"/>
<evidence type="ECO:0000256" key="2">
    <source>
        <dbReference type="SAM" id="Phobius"/>
    </source>
</evidence>
<feature type="region of interest" description="Disordered" evidence="1">
    <location>
        <begin position="1"/>
        <end position="38"/>
    </location>
</feature>
<feature type="compositionally biased region" description="Polar residues" evidence="1">
    <location>
        <begin position="391"/>
        <end position="404"/>
    </location>
</feature>
<protein>
    <recommendedName>
        <fullName evidence="5">META domain-containing protein</fullName>
    </recommendedName>
</protein>
<keyword evidence="2" id="KW-0472">Membrane</keyword>
<proteinExistence type="predicted"/>
<feature type="compositionally biased region" description="Basic and acidic residues" evidence="1">
    <location>
        <begin position="19"/>
        <end position="31"/>
    </location>
</feature>
<keyword evidence="4" id="KW-1185">Reference proteome</keyword>
<gene>
    <name evidence="3" type="ORF">FNH13_12280</name>
</gene>
<feature type="compositionally biased region" description="Basic and acidic residues" evidence="1">
    <location>
        <begin position="1"/>
        <end position="12"/>
    </location>
</feature>
<evidence type="ECO:0000313" key="3">
    <source>
        <dbReference type="EMBL" id="QDO89003.1"/>
    </source>
</evidence>
<dbReference type="KEGG" id="orz:FNH13_12280"/>
<keyword evidence="2" id="KW-1133">Transmembrane helix</keyword>
<accession>A0A516GBU4</accession>
<evidence type="ECO:0000256" key="1">
    <source>
        <dbReference type="SAM" id="MobiDB-lite"/>
    </source>
</evidence>
<name>A0A516GBU4_9MICO</name>
<keyword evidence="2" id="KW-0812">Transmembrane</keyword>
<evidence type="ECO:0008006" key="5">
    <source>
        <dbReference type="Google" id="ProtNLM"/>
    </source>
</evidence>
<sequence length="460" mass="47852">MSDRGDDVRVLLEDASGSGRERDIRPEDTWSRGRRRQSRKRAGAGVVGALGVAAVVGLVWQTNLLGGGQETGVATPPSGLTTFVLAAPGAPGQVPNTLDGLAVPAPEDLVGTTWRVREDLWGSDLTAVDVVGSAAETDFSFGGNGTVGWGFWADGCGGGWFQEALEVTEDGAFSGGPMGTDDQGCLEPAQTAEDFWIDVLGHGGSLHQLGEDWLLLSVDPSWAGLEEPPPVVVDGAARLDFVREGADPATIDTASPERVPANEELTGTWQLLEWADGGGVLGDFMADPSQLRLSFEGMPPQSLLLSDGPPSADGDQTCPIVSLGNVQGVDSLGHTVPPDHGYTLTPADGTCASVADVQPVFVDGLREGAQITLVGEDLLVLRLPLVERGTVQESGDVTDPTSDQVTDDPDLPDGIPDITFVQPGTELAWPDATPGAISRSVVERWSVACGSALTTGSTAW</sequence>
<dbReference type="Proteomes" id="UP000315395">
    <property type="component" value="Chromosome"/>
</dbReference>
<feature type="region of interest" description="Disordered" evidence="1">
    <location>
        <begin position="391"/>
        <end position="410"/>
    </location>
</feature>
<dbReference type="OrthoDB" id="3393679at2"/>
<evidence type="ECO:0000313" key="4">
    <source>
        <dbReference type="Proteomes" id="UP000315395"/>
    </source>
</evidence>